<keyword evidence="1" id="KW-1133">Transmembrane helix</keyword>
<evidence type="ECO:0000313" key="3">
    <source>
        <dbReference type="Proteomes" id="UP000196239"/>
    </source>
</evidence>
<keyword evidence="1" id="KW-0472">Membrane</keyword>
<keyword evidence="1" id="KW-0812">Transmembrane</keyword>
<sequence length="166" mass="18049">MRTQILLSCVILLGLLAVPAFAQQVTAPKNLDHPGIKWDWKIKAENYTFDVSTVSNYDMKNVTFNQINKELVFTGNSTHDGNIAEIEIPTNLIGGNLTVVQDGKPVSAIVIPGTSSSTIMLKFNQTGTTDTSVFGTTYLPEFSSVALLVMVLSVTMVLVIPRLGKF</sequence>
<dbReference type="EMBL" id="LN890280">
    <property type="protein sequence ID" value="CUR52364.1"/>
    <property type="molecule type" value="Genomic_DNA"/>
</dbReference>
<protein>
    <submittedName>
        <fullName evidence="2">Uncharacterized protein</fullName>
    </submittedName>
</protein>
<feature type="transmembrane region" description="Helical" evidence="1">
    <location>
        <begin position="142"/>
        <end position="160"/>
    </location>
</feature>
<proteinExistence type="predicted"/>
<reference evidence="3" key="1">
    <citation type="submission" date="2015-10" db="EMBL/GenBank/DDBJ databases">
        <authorList>
            <person name="Lehtovirta-Morley L.E."/>
            <person name="Vieille C."/>
        </authorList>
    </citation>
    <scope>NUCLEOTIDE SEQUENCE [LARGE SCALE GENOMIC DNA]</scope>
</reference>
<dbReference type="AlphaFoldDB" id="A0A128A4T1"/>
<dbReference type="Proteomes" id="UP000196239">
    <property type="component" value="Chromosome 1"/>
</dbReference>
<gene>
    <name evidence="2" type="ORF">NDEV_1602</name>
</gene>
<keyword evidence="3" id="KW-1185">Reference proteome</keyword>
<dbReference type="KEGG" id="ndv:NDEV_1602"/>
<evidence type="ECO:0000256" key="1">
    <source>
        <dbReference type="SAM" id="Phobius"/>
    </source>
</evidence>
<name>A0A128A4T1_9ARCH</name>
<evidence type="ECO:0000313" key="2">
    <source>
        <dbReference type="EMBL" id="CUR52364.1"/>
    </source>
</evidence>
<organism evidence="2 3">
    <name type="scientific">Nitrosotalea devaniterrae</name>
    <dbReference type="NCBI Taxonomy" id="1078905"/>
    <lineage>
        <taxon>Archaea</taxon>
        <taxon>Nitrososphaerota</taxon>
        <taxon>Nitrososphaeria</taxon>
        <taxon>Nitrosotaleales</taxon>
        <taxon>Nitrosotaleaceae</taxon>
        <taxon>Nitrosotalea</taxon>
    </lineage>
</organism>
<accession>A0A128A4T1</accession>